<organism evidence="2 3">
    <name type="scientific">Oceanidesulfovibrio marinus</name>
    <dbReference type="NCBI Taxonomy" id="370038"/>
    <lineage>
        <taxon>Bacteria</taxon>
        <taxon>Pseudomonadati</taxon>
        <taxon>Thermodesulfobacteriota</taxon>
        <taxon>Desulfovibrionia</taxon>
        <taxon>Desulfovibrionales</taxon>
        <taxon>Desulfovibrionaceae</taxon>
        <taxon>Oceanidesulfovibrio</taxon>
    </lineage>
</organism>
<protein>
    <submittedName>
        <fullName evidence="2">Tetratricopeptide repeat protein</fullName>
    </submittedName>
</protein>
<dbReference type="EMBL" id="CP039543">
    <property type="protein sequence ID" value="QJT08222.1"/>
    <property type="molecule type" value="Genomic_DNA"/>
</dbReference>
<dbReference type="Pfam" id="PF13432">
    <property type="entry name" value="TPR_16"/>
    <property type="match status" value="1"/>
</dbReference>
<dbReference type="InterPro" id="IPR011990">
    <property type="entry name" value="TPR-like_helical_dom_sf"/>
</dbReference>
<sequence length="313" mass="35490">MKSCMFSRKNQRPKPRLTQPNSHQEPAMPAKIESLREILELDPTSKIFFPLAKLLHRAGRDTEARTVLEQGILHHPEHFEARLFLIEVLDELGEDETAMEYAEAIARVLSDASAFWRCWSRRLEDDPEQMELSFAVQFVASRLAEEPVSWVEVLSRGLKALRAEAETAPAAGAKKRQPMPQRRPRRGVQAPEPARCPSPEPAEEQEYDYIEESERSEVFSLRTRTMADLLSRQGDFDGAIEIYRELLSSTPSGPMRDELEGLIESTQRKKGEKSAKPQAPEKSKEAAVAKKSRTKLLSTLESLAERLEARAVE</sequence>
<feature type="region of interest" description="Disordered" evidence="1">
    <location>
        <begin position="166"/>
        <end position="210"/>
    </location>
</feature>
<evidence type="ECO:0000313" key="3">
    <source>
        <dbReference type="Proteomes" id="UP000503251"/>
    </source>
</evidence>
<dbReference type="Proteomes" id="UP000503251">
    <property type="component" value="Chromosome"/>
</dbReference>
<dbReference type="Gene3D" id="1.25.40.10">
    <property type="entry name" value="Tetratricopeptide repeat domain"/>
    <property type="match status" value="1"/>
</dbReference>
<feature type="compositionally biased region" description="Basic residues" evidence="1">
    <location>
        <begin position="173"/>
        <end position="186"/>
    </location>
</feature>
<feature type="region of interest" description="Disordered" evidence="1">
    <location>
        <begin position="249"/>
        <end position="290"/>
    </location>
</feature>
<gene>
    <name evidence="2" type="ORF">E8L03_04460</name>
</gene>
<name>A0ABX6NC98_9BACT</name>
<accession>A0ABX6NC98</accession>
<feature type="region of interest" description="Disordered" evidence="1">
    <location>
        <begin position="1"/>
        <end position="27"/>
    </location>
</feature>
<reference evidence="2 3" key="1">
    <citation type="submission" date="2019-04" db="EMBL/GenBank/DDBJ databases">
        <title>Isolation and culture of sulfate reducing bacteria from the cold seep of the South China Sea.</title>
        <authorList>
            <person name="Sun C."/>
            <person name="Liu R."/>
        </authorList>
    </citation>
    <scope>NUCLEOTIDE SEQUENCE [LARGE SCALE GENOMIC DNA]</scope>
    <source>
        <strain evidence="2 3">CS1</strain>
    </source>
</reference>
<feature type="compositionally biased region" description="Basic and acidic residues" evidence="1">
    <location>
        <begin position="266"/>
        <end position="288"/>
    </location>
</feature>
<keyword evidence="3" id="KW-1185">Reference proteome</keyword>
<evidence type="ECO:0000256" key="1">
    <source>
        <dbReference type="SAM" id="MobiDB-lite"/>
    </source>
</evidence>
<dbReference type="SUPFAM" id="SSF48452">
    <property type="entry name" value="TPR-like"/>
    <property type="match status" value="1"/>
</dbReference>
<proteinExistence type="predicted"/>
<feature type="compositionally biased region" description="Acidic residues" evidence="1">
    <location>
        <begin position="201"/>
        <end position="210"/>
    </location>
</feature>
<evidence type="ECO:0000313" key="2">
    <source>
        <dbReference type="EMBL" id="QJT08222.1"/>
    </source>
</evidence>